<dbReference type="HOGENOM" id="CLU_2219768_0_0_9"/>
<dbReference type="KEGG" id="lho:LOOC260_102640"/>
<feature type="transmembrane region" description="Helical" evidence="2">
    <location>
        <begin position="75"/>
        <end position="95"/>
    </location>
</feature>
<feature type="compositionally biased region" description="Polar residues" evidence="1">
    <location>
        <begin position="34"/>
        <end position="71"/>
    </location>
</feature>
<evidence type="ECO:0000256" key="1">
    <source>
        <dbReference type="SAM" id="MobiDB-lite"/>
    </source>
</evidence>
<proteinExistence type="predicted"/>
<name>A0A0A1GRB3_9LACO</name>
<keyword evidence="2" id="KW-0812">Transmembrane</keyword>
<dbReference type="Proteomes" id="UP000031620">
    <property type="component" value="Chromosome"/>
</dbReference>
<dbReference type="RefSeq" id="WP_041092360.1">
    <property type="nucleotide sequence ID" value="NZ_AP014680.1"/>
</dbReference>
<reference evidence="3 4" key="1">
    <citation type="submission" date="2014-11" db="EMBL/GenBank/DDBJ databases">
        <title>Complete genome sequence and analysis of Lactobacillus hokkaidonensis LOOC260T.</title>
        <authorList>
            <person name="Tanizawa Y."/>
            <person name="Tohno M."/>
            <person name="Kaminuma E."/>
            <person name="Nakamura Y."/>
            <person name="Arita M."/>
        </authorList>
    </citation>
    <scope>NUCLEOTIDE SEQUENCE [LARGE SCALE GENOMIC DNA]</scope>
    <source>
        <strain evidence="3 4">LOOC260</strain>
    </source>
</reference>
<evidence type="ECO:0000256" key="2">
    <source>
        <dbReference type="SAM" id="Phobius"/>
    </source>
</evidence>
<gene>
    <name evidence="3" type="ORF">LOOC260_102640</name>
</gene>
<evidence type="ECO:0000313" key="3">
    <source>
        <dbReference type="EMBL" id="BAP84842.1"/>
    </source>
</evidence>
<dbReference type="STRING" id="1291742.LOOC260_102640"/>
<protein>
    <submittedName>
        <fullName evidence="3">Uncharacterized protein</fullName>
    </submittedName>
</protein>
<dbReference type="EMBL" id="AP014680">
    <property type="protein sequence ID" value="BAP84842.1"/>
    <property type="molecule type" value="Genomic_DNA"/>
</dbReference>
<evidence type="ECO:0000313" key="4">
    <source>
        <dbReference type="Proteomes" id="UP000031620"/>
    </source>
</evidence>
<feature type="region of interest" description="Disordered" evidence="1">
    <location>
        <begin position="1"/>
        <end position="71"/>
    </location>
</feature>
<organism evidence="3 4">
    <name type="scientific">Paucilactobacillus hokkaidonensis JCM 18461</name>
    <dbReference type="NCBI Taxonomy" id="1291742"/>
    <lineage>
        <taxon>Bacteria</taxon>
        <taxon>Bacillati</taxon>
        <taxon>Bacillota</taxon>
        <taxon>Bacilli</taxon>
        <taxon>Lactobacillales</taxon>
        <taxon>Lactobacillaceae</taxon>
        <taxon>Paucilactobacillus</taxon>
    </lineage>
</organism>
<accession>A0A0A1GRB3</accession>
<sequence length="106" mass="12233">MNDELQKWQHRFENQNGRQPNESEFETAKKRITRNVQAQRLRQTRSSSTNENIEHQIQPQSSENKNQPRPVNNRWSWLIPVGLAVLIIVGGIIAFKVGSAHGTTLF</sequence>
<feature type="compositionally biased region" description="Basic and acidic residues" evidence="1">
    <location>
        <begin position="1"/>
        <end position="13"/>
    </location>
</feature>
<keyword evidence="2" id="KW-1133">Transmembrane helix</keyword>
<keyword evidence="2" id="KW-0472">Membrane</keyword>
<dbReference type="AlphaFoldDB" id="A0A0A1GRB3"/>